<proteinExistence type="predicted"/>
<dbReference type="Proteomes" id="UP000266152">
    <property type="component" value="Unassembled WGS sequence"/>
</dbReference>
<name>A0A395S3J0_FUSSP</name>
<evidence type="ECO:0000313" key="1">
    <source>
        <dbReference type="EMBL" id="RGP66914.1"/>
    </source>
</evidence>
<gene>
    <name evidence="1" type="ORF">FSPOR_6296</name>
</gene>
<keyword evidence="2" id="KW-1185">Reference proteome</keyword>
<evidence type="ECO:0000313" key="2">
    <source>
        <dbReference type="Proteomes" id="UP000266152"/>
    </source>
</evidence>
<comment type="caution">
    <text evidence="1">The sequence shown here is derived from an EMBL/GenBank/DDBJ whole genome shotgun (WGS) entry which is preliminary data.</text>
</comment>
<dbReference type="AlphaFoldDB" id="A0A395S3J0"/>
<accession>A0A395S3J0</accession>
<protein>
    <submittedName>
        <fullName evidence="1">Uncharacterized protein</fullName>
    </submittedName>
</protein>
<dbReference type="EMBL" id="PXOF01000088">
    <property type="protein sequence ID" value="RGP66914.1"/>
    <property type="molecule type" value="Genomic_DNA"/>
</dbReference>
<organism evidence="1 2">
    <name type="scientific">Fusarium sporotrichioides</name>
    <dbReference type="NCBI Taxonomy" id="5514"/>
    <lineage>
        <taxon>Eukaryota</taxon>
        <taxon>Fungi</taxon>
        <taxon>Dikarya</taxon>
        <taxon>Ascomycota</taxon>
        <taxon>Pezizomycotina</taxon>
        <taxon>Sordariomycetes</taxon>
        <taxon>Hypocreomycetidae</taxon>
        <taxon>Hypocreales</taxon>
        <taxon>Nectriaceae</taxon>
        <taxon>Fusarium</taxon>
    </lineage>
</organism>
<reference evidence="1 2" key="1">
    <citation type="journal article" date="2018" name="PLoS Pathog.">
        <title>Evolution of structural diversity of trichothecenes, a family of toxins produced by plant pathogenic and entomopathogenic fungi.</title>
        <authorList>
            <person name="Proctor R.H."/>
            <person name="McCormick S.P."/>
            <person name="Kim H.S."/>
            <person name="Cardoza R.E."/>
            <person name="Stanley A.M."/>
            <person name="Lindo L."/>
            <person name="Kelly A."/>
            <person name="Brown D.W."/>
            <person name="Lee T."/>
            <person name="Vaughan M.M."/>
            <person name="Alexander N.J."/>
            <person name="Busman M."/>
            <person name="Gutierrez S."/>
        </authorList>
    </citation>
    <scope>NUCLEOTIDE SEQUENCE [LARGE SCALE GENOMIC DNA]</scope>
    <source>
        <strain evidence="1 2">NRRL 3299</strain>
    </source>
</reference>
<sequence length="170" mass="19997">MSNESSSRAAALKYNIELTDHINNLVDSGDEQIKQVIARLCHNMLQFSEFVRLWDYQNIAFHVWLSFLPPIKALMKLSHPQRNFIAARMVLYLGFQIHRTFDETTYFDRNEDSKRLCNLCIELDDTLLEPLKNIWKVSNNLEDFNWAFVDDRIHSARNDTVMEDSDLKIA</sequence>